<dbReference type="Proteomes" id="UP000247409">
    <property type="component" value="Unassembled WGS sequence"/>
</dbReference>
<dbReference type="EMBL" id="NBIV01000117">
    <property type="protein sequence ID" value="PXF43629.1"/>
    <property type="molecule type" value="Genomic_DNA"/>
</dbReference>
<reference evidence="1 2" key="1">
    <citation type="journal article" date="2018" name="Mol. Biol. Evol.">
        <title>Analysis of the draft genome of the red seaweed Gracilariopsis chorda provides insights into genome size evolution in Rhodophyta.</title>
        <authorList>
            <person name="Lee J."/>
            <person name="Yang E.C."/>
            <person name="Graf L."/>
            <person name="Yang J.H."/>
            <person name="Qiu H."/>
            <person name="Zel Zion U."/>
            <person name="Chan C.X."/>
            <person name="Stephens T.G."/>
            <person name="Weber A.P.M."/>
            <person name="Boo G.H."/>
            <person name="Boo S.M."/>
            <person name="Kim K.M."/>
            <person name="Shin Y."/>
            <person name="Jung M."/>
            <person name="Lee S.J."/>
            <person name="Yim H.S."/>
            <person name="Lee J.H."/>
            <person name="Bhattacharya D."/>
            <person name="Yoon H.S."/>
        </authorList>
    </citation>
    <scope>NUCLEOTIDE SEQUENCE [LARGE SCALE GENOMIC DNA]</scope>
    <source>
        <strain evidence="1 2">SKKU-2015</strain>
        <tissue evidence="1">Whole body</tissue>
    </source>
</reference>
<gene>
    <name evidence="1" type="ORF">BWQ96_06638</name>
</gene>
<dbReference type="PANTHER" id="PTHR34044:SF1">
    <property type="entry name" value="NUCLEAR PROTEIN"/>
    <property type="match status" value="1"/>
</dbReference>
<proteinExistence type="predicted"/>
<dbReference type="STRING" id="448386.A0A2V3INK1"/>
<accession>A0A2V3INK1</accession>
<dbReference type="AlphaFoldDB" id="A0A2V3INK1"/>
<comment type="caution">
    <text evidence="1">The sequence shown here is derived from an EMBL/GenBank/DDBJ whole genome shotgun (WGS) entry which is preliminary data.</text>
</comment>
<keyword evidence="2" id="KW-1185">Reference proteome</keyword>
<dbReference type="OrthoDB" id="40417at2759"/>
<evidence type="ECO:0000313" key="2">
    <source>
        <dbReference type="Proteomes" id="UP000247409"/>
    </source>
</evidence>
<organism evidence="1 2">
    <name type="scientific">Gracilariopsis chorda</name>
    <dbReference type="NCBI Taxonomy" id="448386"/>
    <lineage>
        <taxon>Eukaryota</taxon>
        <taxon>Rhodophyta</taxon>
        <taxon>Florideophyceae</taxon>
        <taxon>Rhodymeniophycidae</taxon>
        <taxon>Gracilariales</taxon>
        <taxon>Gracilariaceae</taxon>
        <taxon>Gracilariopsis</taxon>
    </lineage>
</organism>
<name>A0A2V3INK1_9FLOR</name>
<sequence length="150" mass="16879">MLYIGVPGVHELFTDGLTDEDHQRLTVMYGKWAQQVKKRLAYHNLSCRNVENEQFENSYDKKTTWLSTFNLIGMYYGGLVMSEVANDKADEAKKMMNELFGVAQQRTSVSLDVQESVGRLLSYILMLTTFPTSFSDTNQGALSSTSIANG</sequence>
<evidence type="ECO:0000313" key="1">
    <source>
        <dbReference type="EMBL" id="PXF43629.1"/>
    </source>
</evidence>
<protein>
    <submittedName>
        <fullName evidence="1">Uncharacterized protein</fullName>
    </submittedName>
</protein>
<dbReference type="PANTHER" id="PTHR34044">
    <property type="entry name" value="NUCLEAR PROTEIN"/>
    <property type="match status" value="1"/>
</dbReference>